<organism evidence="3">
    <name type="scientific">viral metagenome</name>
    <dbReference type="NCBI Taxonomy" id="1070528"/>
    <lineage>
        <taxon>unclassified sequences</taxon>
        <taxon>metagenomes</taxon>
        <taxon>organismal metagenomes</taxon>
    </lineage>
</organism>
<keyword evidence="1" id="KW-1133">Transmembrane helix</keyword>
<protein>
    <recommendedName>
        <fullName evidence="2">Phosphatidic acid phosphatase type 2/haloperoxidase domain-containing protein</fullName>
    </recommendedName>
</protein>
<name>A0A6C0B6X1_9ZZZZ</name>
<dbReference type="Gene3D" id="1.20.144.10">
    <property type="entry name" value="Phosphatidic acid phosphatase type 2/haloperoxidase"/>
    <property type="match status" value="1"/>
</dbReference>
<feature type="transmembrane region" description="Helical" evidence="1">
    <location>
        <begin position="105"/>
        <end position="126"/>
    </location>
</feature>
<feature type="transmembrane region" description="Helical" evidence="1">
    <location>
        <begin position="138"/>
        <end position="156"/>
    </location>
</feature>
<evidence type="ECO:0000313" key="3">
    <source>
        <dbReference type="EMBL" id="QHS87995.1"/>
    </source>
</evidence>
<dbReference type="PANTHER" id="PTHR14969:SF13">
    <property type="entry name" value="AT30094P"/>
    <property type="match status" value="1"/>
</dbReference>
<dbReference type="InterPro" id="IPR000326">
    <property type="entry name" value="PAP2/HPO"/>
</dbReference>
<dbReference type="InterPro" id="IPR036938">
    <property type="entry name" value="PAP2/HPO_sf"/>
</dbReference>
<feature type="domain" description="Phosphatidic acid phosphatase type 2/haloperoxidase" evidence="2">
    <location>
        <begin position="44"/>
        <end position="154"/>
    </location>
</feature>
<dbReference type="Pfam" id="PF01569">
    <property type="entry name" value="PAP2"/>
    <property type="match status" value="1"/>
</dbReference>
<dbReference type="SMART" id="SM00014">
    <property type="entry name" value="acidPPc"/>
    <property type="match status" value="1"/>
</dbReference>
<feature type="transmembrane region" description="Helical" evidence="1">
    <location>
        <begin position="21"/>
        <end position="38"/>
    </location>
</feature>
<dbReference type="SUPFAM" id="SSF48317">
    <property type="entry name" value="Acid phosphatase/Vanadium-dependent haloperoxidase"/>
    <property type="match status" value="1"/>
</dbReference>
<dbReference type="GO" id="GO:0042392">
    <property type="term" value="F:sphingosine-1-phosphate phosphatase activity"/>
    <property type="evidence" value="ECO:0007669"/>
    <property type="project" value="TreeGrafter"/>
</dbReference>
<keyword evidence="1" id="KW-0472">Membrane</keyword>
<evidence type="ECO:0000256" key="1">
    <source>
        <dbReference type="SAM" id="Phobius"/>
    </source>
</evidence>
<dbReference type="PANTHER" id="PTHR14969">
    <property type="entry name" value="SPHINGOSINE-1-PHOSPHATE PHOSPHOHYDROLASE"/>
    <property type="match status" value="1"/>
</dbReference>
<dbReference type="AlphaFoldDB" id="A0A6C0B6X1"/>
<dbReference type="EMBL" id="MN739090">
    <property type="protein sequence ID" value="QHS87995.1"/>
    <property type="molecule type" value="Genomic_DNA"/>
</dbReference>
<keyword evidence="1" id="KW-0812">Transmembrane</keyword>
<evidence type="ECO:0000259" key="2">
    <source>
        <dbReference type="SMART" id="SM00014"/>
    </source>
</evidence>
<sequence>MNFSKIDETLVLKIMEFINSIGFFGELILLCIVSFSLYTNIADLLVFYIGLILNSFLNQILKPLIKNPRPSDPVKFLADEKLIKGTNSYGFPSGHSQNVFYSLTYLYLTVYPMNLLTFIIGLLTIYERWSHRNHTLLQLFSGAAIGCLFAFFVIYIRDCFEKNMRKI</sequence>
<reference evidence="3" key="1">
    <citation type="journal article" date="2020" name="Nature">
        <title>Giant virus diversity and host interactions through global metagenomics.</title>
        <authorList>
            <person name="Schulz F."/>
            <person name="Roux S."/>
            <person name="Paez-Espino D."/>
            <person name="Jungbluth S."/>
            <person name="Walsh D.A."/>
            <person name="Denef V.J."/>
            <person name="McMahon K.D."/>
            <person name="Konstantinidis K.T."/>
            <person name="Eloe-Fadrosh E.A."/>
            <person name="Kyrpides N.C."/>
            <person name="Woyke T."/>
        </authorList>
    </citation>
    <scope>NUCLEOTIDE SEQUENCE</scope>
    <source>
        <strain evidence="3">GVMAG-M-3300010158-13</strain>
    </source>
</reference>
<proteinExistence type="predicted"/>
<feature type="transmembrane region" description="Helical" evidence="1">
    <location>
        <begin position="44"/>
        <end position="61"/>
    </location>
</feature>
<accession>A0A6C0B6X1</accession>